<dbReference type="OrthoDB" id="10261408at2759"/>
<sequence>MDRKYKPIRPAFPSATPASDADSGTKSSSNDSSQTNTLLSRKRIQVKVACDACRAKKSACDGRRPCAACERRGSICTFVRRGIDSSDSSPSAPGADRNADASELLGLLISVPPTTAAGFLEDIKEQADTSSALAQIQQRRDVPGRVEISQPLVPPEQGDVEFELMCRQPIMYPPLVALDLTLDPTIVSSKKRSRDPSDEDTTAVPPNEASFSIDPRVGAVDMAVWTKVLVSNEDAAQALAWYLETDHPVLALFDADLFLEDLSSYSTRFCTEFMVNALSSWAFMSSLAHAGGLGESFFLEATCMWERGEEVDSLLTVAALQFVSLTADILGKGHQALEYLLHAIQMGQRLGLFDVVAPAITDPSDFKAACQCAWGLFSYASPAWQLAQTGSPVQEARHQSAIFPYFAHLWAIIQGIVSRYCSVDLLTEQLEPNHHFVRSTMQRLLHWGAQLPLSVVRGNRITHQGITLHIIFHSAVLFCLRPLVSEGNTDSLIPDSETLCTAHEISRASANQLRRLVTIYQSQFARNTLSILWHTGCLYLANAAMPSLTGQPAQVSDLHLALAGYRALYPQYPVALTIYKTTMEKIQHRQTGDTSPLPPSDPSTTCLIVDLDLALTDQANARIDRVTQKFDDMVMFDQFTVNRTDADGGVAIH</sequence>
<evidence type="ECO:0000259" key="3">
    <source>
        <dbReference type="PROSITE" id="PS50048"/>
    </source>
</evidence>
<proteinExistence type="predicted"/>
<accession>A0A9P9XX79</accession>
<dbReference type="Gene3D" id="4.10.240.10">
    <property type="entry name" value="Zn(2)-C6 fungal-type DNA-binding domain"/>
    <property type="match status" value="1"/>
</dbReference>
<dbReference type="AlphaFoldDB" id="A0A9P9XX79"/>
<keyword evidence="5" id="KW-1185">Reference proteome</keyword>
<dbReference type="Pfam" id="PF00172">
    <property type="entry name" value="Zn_clus"/>
    <property type="match status" value="1"/>
</dbReference>
<dbReference type="CDD" id="cd12148">
    <property type="entry name" value="fungal_TF_MHR"/>
    <property type="match status" value="1"/>
</dbReference>
<dbReference type="EMBL" id="JAGIXG020000048">
    <property type="protein sequence ID" value="KAI6779318.1"/>
    <property type="molecule type" value="Genomic_DNA"/>
</dbReference>
<dbReference type="CDD" id="cd00067">
    <property type="entry name" value="GAL4"/>
    <property type="match status" value="1"/>
</dbReference>
<dbReference type="Proteomes" id="UP001055219">
    <property type="component" value="Unassembled WGS sequence"/>
</dbReference>
<dbReference type="GO" id="GO:0008270">
    <property type="term" value="F:zinc ion binding"/>
    <property type="evidence" value="ECO:0007669"/>
    <property type="project" value="InterPro"/>
</dbReference>
<dbReference type="PROSITE" id="PS50048">
    <property type="entry name" value="ZN2_CY6_FUNGAL_2"/>
    <property type="match status" value="1"/>
</dbReference>
<feature type="region of interest" description="Disordered" evidence="2">
    <location>
        <begin position="1"/>
        <end position="38"/>
    </location>
</feature>
<evidence type="ECO:0000313" key="4">
    <source>
        <dbReference type="EMBL" id="KAI6779318.1"/>
    </source>
</evidence>
<dbReference type="SMART" id="SM00066">
    <property type="entry name" value="GAL4"/>
    <property type="match status" value="1"/>
</dbReference>
<reference evidence="4" key="2">
    <citation type="submission" date="2022-07" db="EMBL/GenBank/DDBJ databases">
        <authorList>
            <person name="Goncalves M.F.M."/>
            <person name="Hilario S."/>
            <person name="Van De Peer Y."/>
            <person name="Esteves A.C."/>
            <person name="Alves A."/>
        </authorList>
    </citation>
    <scope>NUCLEOTIDE SEQUENCE</scope>
    <source>
        <strain evidence="4">MUM 19.33</strain>
    </source>
</reference>
<feature type="compositionally biased region" description="Low complexity" evidence="2">
    <location>
        <begin position="22"/>
        <end position="38"/>
    </location>
</feature>
<feature type="domain" description="Zn(2)-C6 fungal-type" evidence="3">
    <location>
        <begin position="49"/>
        <end position="78"/>
    </location>
</feature>
<dbReference type="RefSeq" id="XP_051360174.1">
    <property type="nucleotide sequence ID" value="XM_051508701.1"/>
</dbReference>
<dbReference type="InterPro" id="IPR036864">
    <property type="entry name" value="Zn2-C6_fun-type_DNA-bd_sf"/>
</dbReference>
<gene>
    <name evidence="4" type="ORF">J7T54_000416</name>
</gene>
<dbReference type="PANTHER" id="PTHR47256:SF1">
    <property type="entry name" value="ZN(II)2CYS6 TRANSCRIPTION FACTOR (EUROFUNG)"/>
    <property type="match status" value="1"/>
</dbReference>
<dbReference type="InterPro" id="IPR001138">
    <property type="entry name" value="Zn2Cys6_DnaBD"/>
</dbReference>
<reference evidence="4" key="1">
    <citation type="journal article" date="2021" name="J Fungi (Basel)">
        <title>Genomic and Metabolomic Analyses of the Marine Fungus Emericellopsis cladophorae: Insights into Saltwater Adaptability Mechanisms and Its Biosynthetic Potential.</title>
        <authorList>
            <person name="Goncalves M.F.M."/>
            <person name="Hilario S."/>
            <person name="Van de Peer Y."/>
            <person name="Esteves A.C."/>
            <person name="Alves A."/>
        </authorList>
    </citation>
    <scope>NUCLEOTIDE SEQUENCE</scope>
    <source>
        <strain evidence="4">MUM 19.33</strain>
    </source>
</reference>
<name>A0A9P9XX79_9HYPO</name>
<dbReference type="SUPFAM" id="SSF57701">
    <property type="entry name" value="Zn2/Cys6 DNA-binding domain"/>
    <property type="match status" value="1"/>
</dbReference>
<dbReference type="GeneID" id="75826935"/>
<feature type="region of interest" description="Disordered" evidence="2">
    <location>
        <begin position="188"/>
        <end position="209"/>
    </location>
</feature>
<dbReference type="PROSITE" id="PS00463">
    <property type="entry name" value="ZN2_CY6_FUNGAL_1"/>
    <property type="match status" value="1"/>
</dbReference>
<evidence type="ECO:0000313" key="5">
    <source>
        <dbReference type="Proteomes" id="UP001055219"/>
    </source>
</evidence>
<dbReference type="InterPro" id="IPR053187">
    <property type="entry name" value="Notoamide_regulator"/>
</dbReference>
<dbReference type="PANTHER" id="PTHR47256">
    <property type="entry name" value="ZN(II)2CYS6 TRANSCRIPTION FACTOR (EUROFUNG)-RELATED"/>
    <property type="match status" value="1"/>
</dbReference>
<dbReference type="GO" id="GO:0000981">
    <property type="term" value="F:DNA-binding transcription factor activity, RNA polymerase II-specific"/>
    <property type="evidence" value="ECO:0007669"/>
    <property type="project" value="InterPro"/>
</dbReference>
<protein>
    <recommendedName>
        <fullName evidence="3">Zn(2)-C6 fungal-type domain-containing protein</fullName>
    </recommendedName>
</protein>
<keyword evidence="1" id="KW-0539">Nucleus</keyword>
<comment type="caution">
    <text evidence="4">The sequence shown here is derived from an EMBL/GenBank/DDBJ whole genome shotgun (WGS) entry which is preliminary data.</text>
</comment>
<organism evidence="4 5">
    <name type="scientific">Emericellopsis cladophorae</name>
    <dbReference type="NCBI Taxonomy" id="2686198"/>
    <lineage>
        <taxon>Eukaryota</taxon>
        <taxon>Fungi</taxon>
        <taxon>Dikarya</taxon>
        <taxon>Ascomycota</taxon>
        <taxon>Pezizomycotina</taxon>
        <taxon>Sordariomycetes</taxon>
        <taxon>Hypocreomycetidae</taxon>
        <taxon>Hypocreales</taxon>
        <taxon>Bionectriaceae</taxon>
        <taxon>Emericellopsis</taxon>
    </lineage>
</organism>
<evidence type="ECO:0000256" key="1">
    <source>
        <dbReference type="ARBA" id="ARBA00023242"/>
    </source>
</evidence>
<evidence type="ECO:0000256" key="2">
    <source>
        <dbReference type="SAM" id="MobiDB-lite"/>
    </source>
</evidence>